<protein>
    <recommendedName>
        <fullName evidence="9">Heavy-metal chelation domain-containing protein</fullName>
    </recommendedName>
</protein>
<sequence>MIVDNLADKTLEILKNGDKLTLKEYSIAIPYAYVIVEGEKGVKMGVSMVLDSKCHYRRDFDETSLESIIECAKGYNLTERTLAMAAINAVSQYYIDFTESKNEDVLDLIVSDKDIKKIGFVGNIAPVVNELREIEGKNYEIYVFERNSSSCGAELIDDTFEYRLLPEMDAVVITGTTLVNDTIDFVLERSKNAKLKILTGPTAQINPDFLKNSGITHTASTRVINIDKTVTDLKHGSSFGIFSRNSSKYSMKVKDNNE</sequence>
<evidence type="ECO:0000259" key="1">
    <source>
        <dbReference type="Pfam" id="PF04016"/>
    </source>
</evidence>
<proteinExistence type="predicted"/>
<dbReference type="Pfam" id="PF13938">
    <property type="entry name" value="DUF4213"/>
    <property type="match status" value="1"/>
</dbReference>
<dbReference type="Gene3D" id="3.40.50.11590">
    <property type="match status" value="1"/>
</dbReference>
<reference evidence="3" key="2">
    <citation type="submission" date="2018-02" db="EMBL/GenBank/DDBJ databases">
        <title>Complete genome sequence of the Methanococcus maripaludis type strain JJ (DSM 2067), a model for selenoprotein synthesis in Archaea.</title>
        <authorList>
            <person name="Poehlein A."/>
            <person name="Heym D."/>
            <person name="Quitzke V."/>
            <person name="Fersch J."/>
            <person name="Daniel R."/>
            <person name="Rother M."/>
        </authorList>
    </citation>
    <scope>NUCLEOTIDE SEQUENCE [LARGE SCALE GENOMIC DNA]</scope>
    <source>
        <strain evidence="3">DSM 2067</strain>
    </source>
</reference>
<dbReference type="EMBL" id="CP026606">
    <property type="protein sequence ID" value="AVB76273.1"/>
    <property type="molecule type" value="Genomic_DNA"/>
</dbReference>
<dbReference type="EMBL" id="JACDUO010000002">
    <property type="protein sequence ID" value="MBA2864695.1"/>
    <property type="molecule type" value="Genomic_DNA"/>
</dbReference>
<name>A0A2L1CAE0_METMI</name>
<evidence type="ECO:0000313" key="7">
    <source>
        <dbReference type="Proteomes" id="UP000567099"/>
    </source>
</evidence>
<evidence type="ECO:0000313" key="6">
    <source>
        <dbReference type="Proteomes" id="UP000239462"/>
    </source>
</evidence>
<feature type="domain" description="DUF4213" evidence="2">
    <location>
        <begin position="14"/>
        <end position="91"/>
    </location>
</feature>
<dbReference type="GeneID" id="36101949"/>
<dbReference type="Proteomes" id="UP000239462">
    <property type="component" value="Chromosome"/>
</dbReference>
<evidence type="ECO:0000313" key="8">
    <source>
        <dbReference type="Proteomes" id="UP000590564"/>
    </source>
</evidence>
<evidence type="ECO:0000259" key="2">
    <source>
        <dbReference type="Pfam" id="PF13938"/>
    </source>
</evidence>
<dbReference type="AlphaFoldDB" id="A0A2L1CAE0"/>
<feature type="domain" description="Putative heavy-metal chelation" evidence="1">
    <location>
        <begin position="104"/>
        <end position="251"/>
    </location>
</feature>
<gene>
    <name evidence="4" type="ORF">HNP94_001717</name>
    <name evidence="5" type="ORF">HNP96_001588</name>
    <name evidence="3" type="ORF">MMJJ_08630</name>
</gene>
<evidence type="ECO:0000313" key="3">
    <source>
        <dbReference type="EMBL" id="AVB76273.1"/>
    </source>
</evidence>
<dbReference type="Pfam" id="PF04016">
    <property type="entry name" value="DUF364"/>
    <property type="match status" value="1"/>
</dbReference>
<reference evidence="5 8" key="3">
    <citation type="submission" date="2020-08" db="EMBL/GenBank/DDBJ databases">
        <title>Genomic Encyclopedia of Type Strains, Phase IV (KMG-V): Genome sequencing to study the core and pangenomes of soil and plant-associated prokaryotes.</title>
        <authorList>
            <person name="Whitman W."/>
        </authorList>
    </citation>
    <scope>NUCLEOTIDE SEQUENCE [LARGE SCALE GENOMIC DNA]</scope>
    <source>
        <strain evidence="4 7">C13</strain>
        <strain evidence="5 8">D1</strain>
    </source>
</reference>
<dbReference type="InterPro" id="IPR025251">
    <property type="entry name" value="DUF4213"/>
</dbReference>
<accession>A0A2L1CAE0</accession>
<dbReference type="KEGG" id="mmad:MMJJ_08630"/>
<evidence type="ECO:0000313" key="4">
    <source>
        <dbReference type="EMBL" id="MBA2864695.1"/>
    </source>
</evidence>
<dbReference type="SUPFAM" id="SSF159713">
    <property type="entry name" value="Dhaf3308-like"/>
    <property type="match status" value="1"/>
</dbReference>
<dbReference type="RefSeq" id="WP_104837830.1">
    <property type="nucleotide sequence ID" value="NZ_CP026606.1"/>
</dbReference>
<dbReference type="Proteomes" id="UP000590564">
    <property type="component" value="Unassembled WGS sequence"/>
</dbReference>
<dbReference type="EMBL" id="JACHED010000003">
    <property type="protein sequence ID" value="MBB6497545.1"/>
    <property type="molecule type" value="Genomic_DNA"/>
</dbReference>
<evidence type="ECO:0000313" key="5">
    <source>
        <dbReference type="EMBL" id="MBB6497545.1"/>
    </source>
</evidence>
<organism evidence="3 6">
    <name type="scientific">Methanococcus maripaludis</name>
    <name type="common">Methanococcus deltae</name>
    <dbReference type="NCBI Taxonomy" id="39152"/>
    <lineage>
        <taxon>Archaea</taxon>
        <taxon>Methanobacteriati</taxon>
        <taxon>Methanobacteriota</taxon>
        <taxon>Methanomada group</taxon>
        <taxon>Methanococci</taxon>
        <taxon>Methanococcales</taxon>
        <taxon>Methanococcaceae</taxon>
        <taxon>Methanococcus</taxon>
    </lineage>
</organism>
<evidence type="ECO:0008006" key="9">
    <source>
        <dbReference type="Google" id="ProtNLM"/>
    </source>
</evidence>
<dbReference type="InterPro" id="IPR007161">
    <property type="entry name" value="DUF364"/>
</dbReference>
<dbReference type="Proteomes" id="UP000567099">
    <property type="component" value="Unassembled WGS sequence"/>
</dbReference>
<reference evidence="6" key="1">
    <citation type="journal article" date="2018" name="Genome Announc.">
        <title>Complete Genome Sequence of the Methanococcus maripaludis Type Strain JJ (DSM 2067), a Model for Selenoprotein Synthesis in Archaea.</title>
        <authorList>
            <person name="Poehlein A."/>
            <person name="Heym D."/>
            <person name="Quitzke V."/>
            <person name="Fersch J."/>
            <person name="Daniel R."/>
            <person name="Rother M."/>
        </authorList>
    </citation>
    <scope>NUCLEOTIDE SEQUENCE [LARGE SCALE GENOMIC DNA]</scope>
    <source>
        <strain evidence="6">DSM 2067</strain>
    </source>
</reference>